<gene>
    <name evidence="2" type="ORF">F0562_033423</name>
</gene>
<reference evidence="2 3" key="1">
    <citation type="submission" date="2019-09" db="EMBL/GenBank/DDBJ databases">
        <title>A chromosome-level genome assembly of the Chinese tupelo Nyssa sinensis.</title>
        <authorList>
            <person name="Yang X."/>
            <person name="Kang M."/>
            <person name="Yang Y."/>
            <person name="Xiong H."/>
            <person name="Wang M."/>
            <person name="Zhang Z."/>
            <person name="Wang Z."/>
            <person name="Wu H."/>
            <person name="Ma T."/>
            <person name="Liu J."/>
            <person name="Xi Z."/>
        </authorList>
    </citation>
    <scope>NUCLEOTIDE SEQUENCE [LARGE SCALE GENOMIC DNA]</scope>
    <source>
        <strain evidence="2">J267</strain>
        <tissue evidence="2">Leaf</tissue>
    </source>
</reference>
<feature type="transmembrane region" description="Helical" evidence="1">
    <location>
        <begin position="51"/>
        <end position="76"/>
    </location>
</feature>
<protein>
    <submittedName>
        <fullName evidence="2">Uncharacterized protein</fullName>
    </submittedName>
</protein>
<proteinExistence type="predicted"/>
<sequence>MSWLQLNFLLSVGEYHLHHCCASSPLWKYEPGDSIMLRDGWWNSFTQMKHASWLAISLALLALACLRSLSISISILPQ</sequence>
<evidence type="ECO:0000313" key="2">
    <source>
        <dbReference type="EMBL" id="KAA8529089.1"/>
    </source>
</evidence>
<organism evidence="2 3">
    <name type="scientific">Nyssa sinensis</name>
    <dbReference type="NCBI Taxonomy" id="561372"/>
    <lineage>
        <taxon>Eukaryota</taxon>
        <taxon>Viridiplantae</taxon>
        <taxon>Streptophyta</taxon>
        <taxon>Embryophyta</taxon>
        <taxon>Tracheophyta</taxon>
        <taxon>Spermatophyta</taxon>
        <taxon>Magnoliopsida</taxon>
        <taxon>eudicotyledons</taxon>
        <taxon>Gunneridae</taxon>
        <taxon>Pentapetalae</taxon>
        <taxon>asterids</taxon>
        <taxon>Cornales</taxon>
        <taxon>Nyssaceae</taxon>
        <taxon>Nyssa</taxon>
    </lineage>
</organism>
<dbReference type="Proteomes" id="UP000325577">
    <property type="component" value="Linkage Group LG20"/>
</dbReference>
<accession>A0A5J5AFW5</accession>
<keyword evidence="1" id="KW-0812">Transmembrane</keyword>
<keyword evidence="1" id="KW-1133">Transmembrane helix</keyword>
<evidence type="ECO:0000256" key="1">
    <source>
        <dbReference type="SAM" id="Phobius"/>
    </source>
</evidence>
<evidence type="ECO:0000313" key="3">
    <source>
        <dbReference type="Proteomes" id="UP000325577"/>
    </source>
</evidence>
<keyword evidence="1" id="KW-0472">Membrane</keyword>
<dbReference type="EMBL" id="CM018044">
    <property type="protein sequence ID" value="KAA8529089.1"/>
    <property type="molecule type" value="Genomic_DNA"/>
</dbReference>
<name>A0A5J5AFW5_9ASTE</name>
<keyword evidence="3" id="KW-1185">Reference proteome</keyword>
<dbReference type="AlphaFoldDB" id="A0A5J5AFW5"/>